<sequence length="99" mass="11420">MCFSVCLRYFNLHREAPFGFTSRHHYMQLAMDYQLLSSFSASIWPSLLWTWQREGPDCFFCFFLGPSLHISGLKCNLAICQGSPCKTCCTLNLLNKILI</sequence>
<dbReference type="HOGENOM" id="CLU_2324491_0_0_1"/>
<dbReference type="AlphaFoldDB" id="B8B146"/>
<reference evidence="1 2" key="1">
    <citation type="journal article" date="2005" name="PLoS Biol.">
        <title>The genomes of Oryza sativa: a history of duplications.</title>
        <authorList>
            <person name="Yu J."/>
            <person name="Wang J."/>
            <person name="Lin W."/>
            <person name="Li S."/>
            <person name="Li H."/>
            <person name="Zhou J."/>
            <person name="Ni P."/>
            <person name="Dong W."/>
            <person name="Hu S."/>
            <person name="Zeng C."/>
            <person name="Zhang J."/>
            <person name="Zhang Y."/>
            <person name="Li R."/>
            <person name="Xu Z."/>
            <person name="Li S."/>
            <person name="Li X."/>
            <person name="Zheng H."/>
            <person name="Cong L."/>
            <person name="Lin L."/>
            <person name="Yin J."/>
            <person name="Geng J."/>
            <person name="Li G."/>
            <person name="Shi J."/>
            <person name="Liu J."/>
            <person name="Lv H."/>
            <person name="Li J."/>
            <person name="Wang J."/>
            <person name="Deng Y."/>
            <person name="Ran L."/>
            <person name="Shi X."/>
            <person name="Wang X."/>
            <person name="Wu Q."/>
            <person name="Li C."/>
            <person name="Ren X."/>
            <person name="Wang J."/>
            <person name="Wang X."/>
            <person name="Li D."/>
            <person name="Liu D."/>
            <person name="Zhang X."/>
            <person name="Ji Z."/>
            <person name="Zhao W."/>
            <person name="Sun Y."/>
            <person name="Zhang Z."/>
            <person name="Bao J."/>
            <person name="Han Y."/>
            <person name="Dong L."/>
            <person name="Ji J."/>
            <person name="Chen P."/>
            <person name="Wu S."/>
            <person name="Liu J."/>
            <person name="Xiao Y."/>
            <person name="Bu D."/>
            <person name="Tan J."/>
            <person name="Yang L."/>
            <person name="Ye C."/>
            <person name="Zhang J."/>
            <person name="Xu J."/>
            <person name="Zhou Y."/>
            <person name="Yu Y."/>
            <person name="Zhang B."/>
            <person name="Zhuang S."/>
            <person name="Wei H."/>
            <person name="Liu B."/>
            <person name="Lei M."/>
            <person name="Yu H."/>
            <person name="Li Y."/>
            <person name="Xu H."/>
            <person name="Wei S."/>
            <person name="He X."/>
            <person name="Fang L."/>
            <person name="Zhang Z."/>
            <person name="Zhang Y."/>
            <person name="Huang X."/>
            <person name="Su Z."/>
            <person name="Tong W."/>
            <person name="Li J."/>
            <person name="Tong Z."/>
            <person name="Li S."/>
            <person name="Ye J."/>
            <person name="Wang L."/>
            <person name="Fang L."/>
            <person name="Lei T."/>
            <person name="Chen C."/>
            <person name="Chen H."/>
            <person name="Xu Z."/>
            <person name="Li H."/>
            <person name="Huang H."/>
            <person name="Zhang F."/>
            <person name="Xu H."/>
            <person name="Li N."/>
            <person name="Zhao C."/>
            <person name="Li S."/>
            <person name="Dong L."/>
            <person name="Huang Y."/>
            <person name="Li L."/>
            <person name="Xi Y."/>
            <person name="Qi Q."/>
            <person name="Li W."/>
            <person name="Zhang B."/>
            <person name="Hu W."/>
            <person name="Zhang Y."/>
            <person name="Tian X."/>
            <person name="Jiao Y."/>
            <person name="Liang X."/>
            <person name="Jin J."/>
            <person name="Gao L."/>
            <person name="Zheng W."/>
            <person name="Hao B."/>
            <person name="Liu S."/>
            <person name="Wang W."/>
            <person name="Yuan L."/>
            <person name="Cao M."/>
            <person name="McDermott J."/>
            <person name="Samudrala R."/>
            <person name="Wang J."/>
            <person name="Wong G.K."/>
            <person name="Yang H."/>
        </authorList>
    </citation>
    <scope>NUCLEOTIDE SEQUENCE [LARGE SCALE GENOMIC DNA]</scope>
    <source>
        <strain evidence="2">cv. 93-11</strain>
    </source>
</reference>
<name>B8B146_ORYSI</name>
<evidence type="ECO:0000313" key="2">
    <source>
        <dbReference type="Proteomes" id="UP000007015"/>
    </source>
</evidence>
<protein>
    <submittedName>
        <fullName evidence="1">Uncharacterized protein</fullName>
    </submittedName>
</protein>
<proteinExistence type="predicted"/>
<dbReference type="Gramene" id="BGIOSGA021345-TA">
    <property type="protein sequence ID" value="BGIOSGA021345-PA"/>
    <property type="gene ID" value="BGIOSGA021345"/>
</dbReference>
<dbReference type="OMA" id="HREAPFG"/>
<dbReference type="Proteomes" id="UP000007015">
    <property type="component" value="Chromosome 6"/>
</dbReference>
<gene>
    <name evidence="1" type="ORF">OsI_22741</name>
</gene>
<keyword evidence="2" id="KW-1185">Reference proteome</keyword>
<evidence type="ECO:0000313" key="1">
    <source>
        <dbReference type="EMBL" id="EEC80496.1"/>
    </source>
</evidence>
<dbReference type="EMBL" id="CM000131">
    <property type="protein sequence ID" value="EEC80496.1"/>
    <property type="molecule type" value="Genomic_DNA"/>
</dbReference>
<accession>B8B146</accession>
<organism evidence="1 2">
    <name type="scientific">Oryza sativa subsp. indica</name>
    <name type="common">Rice</name>
    <dbReference type="NCBI Taxonomy" id="39946"/>
    <lineage>
        <taxon>Eukaryota</taxon>
        <taxon>Viridiplantae</taxon>
        <taxon>Streptophyta</taxon>
        <taxon>Embryophyta</taxon>
        <taxon>Tracheophyta</taxon>
        <taxon>Spermatophyta</taxon>
        <taxon>Magnoliopsida</taxon>
        <taxon>Liliopsida</taxon>
        <taxon>Poales</taxon>
        <taxon>Poaceae</taxon>
        <taxon>BOP clade</taxon>
        <taxon>Oryzoideae</taxon>
        <taxon>Oryzeae</taxon>
        <taxon>Oryzinae</taxon>
        <taxon>Oryza</taxon>
        <taxon>Oryza sativa</taxon>
    </lineage>
</organism>